<name>A0AAN9BW83_9CAEN</name>
<accession>A0AAN9BW83</accession>
<dbReference type="InterPro" id="IPR013568">
    <property type="entry name" value="SEFIR_dom"/>
</dbReference>
<evidence type="ECO:0000313" key="13">
    <source>
        <dbReference type="EMBL" id="KAK7112574.1"/>
    </source>
</evidence>
<evidence type="ECO:0000256" key="10">
    <source>
        <dbReference type="SAM" id="Phobius"/>
    </source>
</evidence>
<evidence type="ECO:0000256" key="6">
    <source>
        <dbReference type="ARBA" id="ARBA00023136"/>
    </source>
</evidence>
<feature type="domain" description="SEFIR" evidence="12">
    <location>
        <begin position="307"/>
        <end position="457"/>
    </location>
</feature>
<keyword evidence="8" id="KW-0325">Glycoprotein</keyword>
<keyword evidence="5 10" id="KW-1133">Transmembrane helix</keyword>
<keyword evidence="2" id="KW-1003">Cell membrane</keyword>
<reference evidence="13 14" key="1">
    <citation type="submission" date="2024-02" db="EMBL/GenBank/DDBJ databases">
        <title>Chromosome-scale genome assembly of the rough periwinkle Littorina saxatilis.</title>
        <authorList>
            <person name="De Jode A."/>
            <person name="Faria R."/>
            <person name="Formenti G."/>
            <person name="Sims Y."/>
            <person name="Smith T.P."/>
            <person name="Tracey A."/>
            <person name="Wood J.M.D."/>
            <person name="Zagrodzka Z.B."/>
            <person name="Johannesson K."/>
            <person name="Butlin R.K."/>
            <person name="Leder E.H."/>
        </authorList>
    </citation>
    <scope>NUCLEOTIDE SEQUENCE [LARGE SCALE GENOMIC DNA]</scope>
    <source>
        <strain evidence="13">Snail1</strain>
        <tissue evidence="13">Muscle</tissue>
    </source>
</reference>
<dbReference type="GO" id="GO:0005886">
    <property type="term" value="C:plasma membrane"/>
    <property type="evidence" value="ECO:0007669"/>
    <property type="project" value="UniProtKB-SubCell"/>
</dbReference>
<feature type="region of interest" description="Disordered" evidence="9">
    <location>
        <begin position="641"/>
        <end position="671"/>
    </location>
</feature>
<dbReference type="PANTHER" id="PTHR15583">
    <property type="entry name" value="INTERLEUKIN-17 RECEPTOR"/>
    <property type="match status" value="1"/>
</dbReference>
<dbReference type="Proteomes" id="UP001374579">
    <property type="component" value="Unassembled WGS sequence"/>
</dbReference>
<dbReference type="InterPro" id="IPR039465">
    <property type="entry name" value="IL-17_rcpt-like"/>
</dbReference>
<evidence type="ECO:0000256" key="5">
    <source>
        <dbReference type="ARBA" id="ARBA00022989"/>
    </source>
</evidence>
<feature type="chain" id="PRO_5042867391" description="SEFIR domain-containing protein" evidence="11">
    <location>
        <begin position="27"/>
        <end position="697"/>
    </location>
</feature>
<protein>
    <recommendedName>
        <fullName evidence="12">SEFIR domain-containing protein</fullName>
    </recommendedName>
</protein>
<gene>
    <name evidence="13" type="ORF">V1264_012010</name>
</gene>
<dbReference type="PANTHER" id="PTHR15583:SF7">
    <property type="entry name" value="INTERLEUKIN CYTOKINE RECEPTOR-RELATED PROTEIN 2"/>
    <property type="match status" value="1"/>
</dbReference>
<keyword evidence="14" id="KW-1185">Reference proteome</keyword>
<evidence type="ECO:0000256" key="9">
    <source>
        <dbReference type="SAM" id="MobiDB-lite"/>
    </source>
</evidence>
<dbReference type="EMBL" id="JBAMIC010000002">
    <property type="protein sequence ID" value="KAK7112574.1"/>
    <property type="molecule type" value="Genomic_DNA"/>
</dbReference>
<dbReference type="InterPro" id="IPR038683">
    <property type="entry name" value="IL17RA/B_FnIII-like_1_sf"/>
</dbReference>
<feature type="signal peptide" evidence="11">
    <location>
        <begin position="1"/>
        <end position="26"/>
    </location>
</feature>
<dbReference type="GO" id="GO:0030368">
    <property type="term" value="F:interleukin-17 receptor activity"/>
    <property type="evidence" value="ECO:0007669"/>
    <property type="project" value="InterPro"/>
</dbReference>
<evidence type="ECO:0000256" key="2">
    <source>
        <dbReference type="ARBA" id="ARBA00022475"/>
    </source>
</evidence>
<keyword evidence="7" id="KW-0675">Receptor</keyword>
<evidence type="ECO:0000256" key="7">
    <source>
        <dbReference type="ARBA" id="ARBA00023170"/>
    </source>
</evidence>
<dbReference type="Gene3D" id="2.60.40.2160">
    <property type="entry name" value="Interleukin-17 receptor A/B, fibronectin-III-like domain 1"/>
    <property type="match status" value="1"/>
</dbReference>
<dbReference type="AlphaFoldDB" id="A0AAN9BW83"/>
<comment type="caution">
    <text evidence="13">The sequence shown here is derived from an EMBL/GenBank/DDBJ whole genome shotgun (WGS) entry which is preliminary data.</text>
</comment>
<evidence type="ECO:0000256" key="11">
    <source>
        <dbReference type="SAM" id="SignalP"/>
    </source>
</evidence>
<feature type="transmembrane region" description="Helical" evidence="10">
    <location>
        <begin position="236"/>
        <end position="260"/>
    </location>
</feature>
<evidence type="ECO:0000256" key="8">
    <source>
        <dbReference type="ARBA" id="ARBA00023180"/>
    </source>
</evidence>
<dbReference type="Pfam" id="PF08357">
    <property type="entry name" value="SEFIR"/>
    <property type="match status" value="1"/>
</dbReference>
<evidence type="ECO:0000256" key="4">
    <source>
        <dbReference type="ARBA" id="ARBA00022729"/>
    </source>
</evidence>
<evidence type="ECO:0000313" key="14">
    <source>
        <dbReference type="Proteomes" id="UP001374579"/>
    </source>
</evidence>
<sequence length="697" mass="78167">MDNTRNAVRMNPSVFVLIVVLQLTESSQNCSTLEVFDSEGKKENVSCRQHEGSACHNGPRAGFPDNLSVGDSVAKPPDFAATPFRRNTTANENMGLQFKWKVPTDSVSRAKLKGFYLKMQLVGSGQVICRLFDLRDFNMTTSKSDASLKFSYELFPVTTFGNYVVDLFSLPPPTDEEHDAGLSETLDVSVQLPRNTRSNIATPPVKTSEGIPPTTSPFLTSAVSNTVQAENTNSDVILPAVLIPEAFLVVAALLMAIYCWKKPKKIGKTCKKNDQHDDDKSQFREVFRKMETFVHRTTRVPQVTRKTVLLLASEDHKYFSQALNNFSTFLTLHCQCDVMFAPEQLADVRKTANSYCWLSGKIDQADVVIIVTSEAACRLYQAFQNGMVYKEADLGPEGDLFTPGIKHICGKIASGEDVSKVMMVRFGHTLTDHRLPISALSPCFYLLPDRLKSFLLHMHELDENSMNLSKVNLPLRQGNVKELQGGREWLAAVSESRAFERQHPAWFEEKFRTPFDMSDKGKPTFRTQFSVRSQESGFFDGINPDILHRRLSSVSIIAEEALSDFVPDGLDNPSFVFSKSDFIAPSEVEVHSAYTVTFSDCTEAESPSEVDQGSTLSDQFRMVNERYKQDRMRELFRQQELESMPPGEKSAVSDSTDCPHECQDPANPQQDVYSVEIHGPESWRGLDRISVSSRGWI</sequence>
<comment type="subcellular location">
    <subcellularLocation>
        <location evidence="1">Cell membrane</location>
        <topology evidence="1">Single-pass type I membrane protein</topology>
    </subcellularLocation>
</comment>
<evidence type="ECO:0000256" key="3">
    <source>
        <dbReference type="ARBA" id="ARBA00022692"/>
    </source>
</evidence>
<evidence type="ECO:0000256" key="1">
    <source>
        <dbReference type="ARBA" id="ARBA00004251"/>
    </source>
</evidence>
<organism evidence="13 14">
    <name type="scientific">Littorina saxatilis</name>
    <dbReference type="NCBI Taxonomy" id="31220"/>
    <lineage>
        <taxon>Eukaryota</taxon>
        <taxon>Metazoa</taxon>
        <taxon>Spiralia</taxon>
        <taxon>Lophotrochozoa</taxon>
        <taxon>Mollusca</taxon>
        <taxon>Gastropoda</taxon>
        <taxon>Caenogastropoda</taxon>
        <taxon>Littorinimorpha</taxon>
        <taxon>Littorinoidea</taxon>
        <taxon>Littorinidae</taxon>
        <taxon>Littorina</taxon>
    </lineage>
</organism>
<evidence type="ECO:0000259" key="12">
    <source>
        <dbReference type="Pfam" id="PF08357"/>
    </source>
</evidence>
<dbReference type="Gene3D" id="3.40.50.11530">
    <property type="match status" value="1"/>
</dbReference>
<keyword evidence="6 10" id="KW-0472">Membrane</keyword>
<proteinExistence type="predicted"/>
<keyword evidence="4 11" id="KW-0732">Signal</keyword>
<keyword evidence="3 10" id="KW-0812">Transmembrane</keyword>